<dbReference type="Proteomes" id="UP001629246">
    <property type="component" value="Unassembled WGS sequence"/>
</dbReference>
<accession>A0ABW9A565</accession>
<comment type="caution">
    <text evidence="3">The sequence shown here is derived from an EMBL/GenBank/DDBJ whole genome shotgun (WGS) entry which is preliminary data.</text>
</comment>
<keyword evidence="4" id="KW-1185">Reference proteome</keyword>
<name>A0ABW9A565_9BURK</name>
<dbReference type="NCBIfam" id="TIGR02595">
    <property type="entry name" value="PEP_CTERM"/>
    <property type="match status" value="1"/>
</dbReference>
<evidence type="ECO:0000259" key="2">
    <source>
        <dbReference type="Pfam" id="PF07589"/>
    </source>
</evidence>
<dbReference type="Pfam" id="PF07589">
    <property type="entry name" value="PEP-CTERM"/>
    <property type="match status" value="1"/>
</dbReference>
<dbReference type="NCBIfam" id="NF038126">
    <property type="entry name" value="PEP_CTERM_FxDxF"/>
    <property type="match status" value="1"/>
</dbReference>
<feature type="signal peptide" evidence="1">
    <location>
        <begin position="1"/>
        <end position="23"/>
    </location>
</feature>
<feature type="domain" description="Ice-binding protein C-terminal" evidence="2">
    <location>
        <begin position="147"/>
        <end position="172"/>
    </location>
</feature>
<keyword evidence="1" id="KW-0732">Signal</keyword>
<organism evidence="3 4">
    <name type="scientific">Herbaspirillum lusitanum</name>
    <dbReference type="NCBI Taxonomy" id="213312"/>
    <lineage>
        <taxon>Bacteria</taxon>
        <taxon>Pseudomonadati</taxon>
        <taxon>Pseudomonadota</taxon>
        <taxon>Betaproteobacteria</taxon>
        <taxon>Burkholderiales</taxon>
        <taxon>Oxalobacteraceae</taxon>
        <taxon>Herbaspirillum</taxon>
    </lineage>
</organism>
<feature type="chain" id="PRO_5046442143" evidence="1">
    <location>
        <begin position="24"/>
        <end position="187"/>
    </location>
</feature>
<dbReference type="InterPro" id="IPR013424">
    <property type="entry name" value="Ice-binding_C"/>
</dbReference>
<proteinExistence type="predicted"/>
<sequence length="187" mass="18427">MKKFILKALVSASLVASCAAANAATDINNTSTLVFTNNTSFIGATYGSAAVGKTFTEDFTFTQGGGFGLTAAVVSITLGALSGVNITGFTLTGNGITATGSLASSSGLQTWTLTAPSLATGIYTLAAVGKVTGTTGGSFGGNVNVSPVPEASTTAMMLGGLALVGFIAARRRRVTNPAGTTGNLMPA</sequence>
<evidence type="ECO:0000256" key="1">
    <source>
        <dbReference type="SAM" id="SignalP"/>
    </source>
</evidence>
<dbReference type="EMBL" id="JAQQFM010000002">
    <property type="protein sequence ID" value="MFL9923419.1"/>
    <property type="molecule type" value="Genomic_DNA"/>
</dbReference>
<dbReference type="RefSeq" id="WP_408155058.1">
    <property type="nucleotide sequence ID" value="NZ_JAQQFM010000002.1"/>
</dbReference>
<evidence type="ECO:0000313" key="4">
    <source>
        <dbReference type="Proteomes" id="UP001629246"/>
    </source>
</evidence>
<gene>
    <name evidence="3" type="ORF">PQR62_04025</name>
</gene>
<protein>
    <submittedName>
        <fullName evidence="3">FxDxF family PEP-CTERM protein</fullName>
    </submittedName>
</protein>
<dbReference type="PROSITE" id="PS51257">
    <property type="entry name" value="PROKAR_LIPOPROTEIN"/>
    <property type="match status" value="1"/>
</dbReference>
<evidence type="ECO:0000313" key="3">
    <source>
        <dbReference type="EMBL" id="MFL9923419.1"/>
    </source>
</evidence>
<reference evidence="3 4" key="1">
    <citation type="journal article" date="2024" name="Chem. Sci.">
        <title>Discovery of megapolipeptins by genome mining of a Burkholderiales bacteria collection.</title>
        <authorList>
            <person name="Paulo B.S."/>
            <person name="Recchia M.J.J."/>
            <person name="Lee S."/>
            <person name="Fergusson C.H."/>
            <person name="Romanowski S.B."/>
            <person name="Hernandez A."/>
            <person name="Krull N."/>
            <person name="Liu D.Y."/>
            <person name="Cavanagh H."/>
            <person name="Bos A."/>
            <person name="Gray C.A."/>
            <person name="Murphy B.T."/>
            <person name="Linington R.G."/>
            <person name="Eustaquio A.S."/>
        </authorList>
    </citation>
    <scope>NUCLEOTIDE SEQUENCE [LARGE SCALE GENOMIC DNA]</scope>
    <source>
        <strain evidence="3 4">RL21-008-BIB-A</strain>
    </source>
</reference>